<sequence length="331" mass="34853">MSTTDRKLSVSIERFPIAGVFSISRGSRTEAVVVTATVSDGGVTGRGECVPYARYGETVEGVAAAIEALGPMVEKGLDRDGLQEALPPGAARNALDCALWDLDAKRAGVPAHVLAGIDRLGRATTAYTISLAEPDAMAEAAHAARERAILKIKLGKPEGDIRRLEAVRAAAPDATLIVDANEGWRPELMRDLMRACADNGVALVEQPLPAGADEALADIDRLVPVCADESLHTRADLPRLKPLYDAINIKLDKTGGLTEALKLAAEAEAQGFAIMVGCMVGTSLAMAPAMLLTPRARFVDLDGPLLLARDRPHGLVYEGSTVAPPSPLLWG</sequence>
<feature type="domain" description="Mandelate racemase/muconate lactonizing enzyme C-terminal" evidence="8">
    <location>
        <begin position="134"/>
        <end position="226"/>
    </location>
</feature>
<dbReference type="PANTHER" id="PTHR48080:SF3">
    <property type="entry name" value="ENOLASE SUPERFAMILY MEMBER DDB_G0284701"/>
    <property type="match status" value="1"/>
</dbReference>
<name>A0A841K283_9HYPH</name>
<dbReference type="EC" id="5.1.1.-" evidence="7"/>
<dbReference type="CDD" id="cd03319">
    <property type="entry name" value="L-Ala-DL-Glu_epimerase"/>
    <property type="match status" value="1"/>
</dbReference>
<reference evidence="9 10" key="1">
    <citation type="submission" date="2020-08" db="EMBL/GenBank/DDBJ databases">
        <title>Genomic Encyclopedia of Type Strains, Phase IV (KMG-IV): sequencing the most valuable type-strain genomes for metagenomic binning, comparative biology and taxonomic classification.</title>
        <authorList>
            <person name="Goeker M."/>
        </authorList>
    </citation>
    <scope>NUCLEOTIDE SEQUENCE [LARGE SCALE GENOMIC DNA]</scope>
    <source>
        <strain evidence="9 10">DSM 101465</strain>
    </source>
</reference>
<feature type="binding site" evidence="6">
    <location>
        <position position="205"/>
    </location>
    <ligand>
        <name>Mg(2+)</name>
        <dbReference type="ChEBI" id="CHEBI:18420"/>
    </ligand>
</feature>
<dbReference type="InterPro" id="IPR013342">
    <property type="entry name" value="Mandelate_racemase_C"/>
</dbReference>
<dbReference type="InterPro" id="IPR029017">
    <property type="entry name" value="Enolase-like_N"/>
</dbReference>
<proteinExistence type="inferred from homology"/>
<feature type="active site" description="Proton acceptor; specific for (R)-substrate epimerization" evidence="5">
    <location>
        <position position="153"/>
    </location>
</feature>
<dbReference type="InterPro" id="IPR036849">
    <property type="entry name" value="Enolase-like_C_sf"/>
</dbReference>
<dbReference type="Proteomes" id="UP000588017">
    <property type="component" value="Unassembled WGS sequence"/>
</dbReference>
<dbReference type="SMART" id="SM00922">
    <property type="entry name" value="MR_MLE"/>
    <property type="match status" value="1"/>
</dbReference>
<dbReference type="InterPro" id="IPR034603">
    <property type="entry name" value="Dipeptide_epimerase"/>
</dbReference>
<dbReference type="Pfam" id="PF13378">
    <property type="entry name" value="MR_MLE_C"/>
    <property type="match status" value="1"/>
</dbReference>
<dbReference type="SUPFAM" id="SSF51604">
    <property type="entry name" value="Enolase C-terminal domain-like"/>
    <property type="match status" value="1"/>
</dbReference>
<dbReference type="InterPro" id="IPR034593">
    <property type="entry name" value="DgoD-like"/>
</dbReference>
<comment type="similarity">
    <text evidence="1 7">Belongs to the mandelate racemase/muconate lactonizing enzyme family.</text>
</comment>
<feature type="active site" description="Proton acceptor; specific for (S)-substrate epimerization" evidence="5">
    <location>
        <position position="250"/>
    </location>
</feature>
<dbReference type="GO" id="GO:0016855">
    <property type="term" value="F:racemase and epimerase activity, acting on amino acids and derivatives"/>
    <property type="evidence" value="ECO:0007669"/>
    <property type="project" value="UniProtKB-UniRule"/>
</dbReference>
<evidence type="ECO:0000256" key="3">
    <source>
        <dbReference type="ARBA" id="ARBA00022842"/>
    </source>
</evidence>
<keyword evidence="3 6" id="KW-0460">Magnesium</keyword>
<dbReference type="GO" id="GO:0046872">
    <property type="term" value="F:metal ion binding"/>
    <property type="evidence" value="ECO:0007669"/>
    <property type="project" value="UniProtKB-KW"/>
</dbReference>
<evidence type="ECO:0000313" key="10">
    <source>
        <dbReference type="Proteomes" id="UP000588017"/>
    </source>
</evidence>
<evidence type="ECO:0000256" key="6">
    <source>
        <dbReference type="PIRSR" id="PIRSR634603-3"/>
    </source>
</evidence>
<protein>
    <recommendedName>
        <fullName evidence="7">Dipeptide epimerase</fullName>
        <ecNumber evidence="7">5.1.1.-</ecNumber>
    </recommendedName>
</protein>
<comment type="caution">
    <text evidence="9">The sequence shown here is derived from an EMBL/GenBank/DDBJ whole genome shotgun (WGS) entry which is preliminary data.</text>
</comment>
<dbReference type="AlphaFoldDB" id="A0A841K283"/>
<dbReference type="SFLD" id="SFLDG00180">
    <property type="entry name" value="muconate_cycloisomerase"/>
    <property type="match status" value="1"/>
</dbReference>
<evidence type="ECO:0000256" key="2">
    <source>
        <dbReference type="ARBA" id="ARBA00022723"/>
    </source>
</evidence>
<comment type="cofactor">
    <cofactor evidence="6 7">
        <name>Mg(2+)</name>
        <dbReference type="ChEBI" id="CHEBI:18420"/>
    </cofactor>
    <text evidence="6 7">Binds 1 Mg(2+) ion per subunit.</text>
</comment>
<keyword evidence="4 7" id="KW-0413">Isomerase</keyword>
<dbReference type="InterPro" id="IPR029065">
    <property type="entry name" value="Enolase_C-like"/>
</dbReference>
<evidence type="ECO:0000256" key="1">
    <source>
        <dbReference type="ARBA" id="ARBA00008031"/>
    </source>
</evidence>
<dbReference type="NCBIfam" id="NF042940">
    <property type="entry name" value="racemase_DgcA"/>
    <property type="match status" value="1"/>
</dbReference>
<dbReference type="Gene3D" id="3.30.390.10">
    <property type="entry name" value="Enolase-like, N-terminal domain"/>
    <property type="match status" value="1"/>
</dbReference>
<keyword evidence="10" id="KW-1185">Reference proteome</keyword>
<evidence type="ECO:0000256" key="5">
    <source>
        <dbReference type="PIRSR" id="PIRSR634603-1"/>
    </source>
</evidence>
<dbReference type="PANTHER" id="PTHR48080">
    <property type="entry name" value="D-GALACTONATE DEHYDRATASE-RELATED"/>
    <property type="match status" value="1"/>
</dbReference>
<gene>
    <name evidence="9" type="ORF">HNQ73_000053</name>
</gene>
<feature type="binding site" evidence="6">
    <location>
        <position position="179"/>
    </location>
    <ligand>
        <name>Mg(2+)</name>
        <dbReference type="ChEBI" id="CHEBI:18420"/>
    </ligand>
</feature>
<dbReference type="RefSeq" id="WP_183331104.1">
    <property type="nucleotide sequence ID" value="NZ_BMHX01000001.1"/>
</dbReference>
<dbReference type="InterPro" id="IPR013341">
    <property type="entry name" value="Mandelate_racemase_N_dom"/>
</dbReference>
<accession>A0A841K283</accession>
<organism evidence="9 10">
    <name type="scientific">Chelatococcus composti</name>
    <dbReference type="NCBI Taxonomy" id="1743235"/>
    <lineage>
        <taxon>Bacteria</taxon>
        <taxon>Pseudomonadati</taxon>
        <taxon>Pseudomonadota</taxon>
        <taxon>Alphaproteobacteria</taxon>
        <taxon>Hyphomicrobiales</taxon>
        <taxon>Chelatococcaceae</taxon>
        <taxon>Chelatococcus</taxon>
    </lineage>
</organism>
<dbReference type="SUPFAM" id="SSF54826">
    <property type="entry name" value="Enolase N-terminal domain-like"/>
    <property type="match status" value="1"/>
</dbReference>
<evidence type="ECO:0000256" key="4">
    <source>
        <dbReference type="ARBA" id="ARBA00023235"/>
    </source>
</evidence>
<feature type="binding site" evidence="6">
    <location>
        <position position="228"/>
    </location>
    <ligand>
        <name>Mg(2+)</name>
        <dbReference type="ChEBI" id="CHEBI:18420"/>
    </ligand>
</feature>
<evidence type="ECO:0000259" key="8">
    <source>
        <dbReference type="SMART" id="SM00922"/>
    </source>
</evidence>
<dbReference type="Pfam" id="PF02746">
    <property type="entry name" value="MR_MLE_N"/>
    <property type="match status" value="1"/>
</dbReference>
<evidence type="ECO:0000256" key="7">
    <source>
        <dbReference type="RuleBase" id="RU366006"/>
    </source>
</evidence>
<keyword evidence="2 6" id="KW-0479">Metal-binding</keyword>
<dbReference type="SFLD" id="SFLDS00001">
    <property type="entry name" value="Enolase"/>
    <property type="match status" value="1"/>
</dbReference>
<dbReference type="EMBL" id="JACHEH010000001">
    <property type="protein sequence ID" value="MBB6166445.1"/>
    <property type="molecule type" value="Genomic_DNA"/>
</dbReference>
<evidence type="ECO:0000313" key="9">
    <source>
        <dbReference type="EMBL" id="MBB6166445.1"/>
    </source>
</evidence>
<dbReference type="SFLD" id="SFLDF00010">
    <property type="entry name" value="dipeptide_epimerase"/>
    <property type="match status" value="1"/>
</dbReference>
<dbReference type="Gene3D" id="3.20.20.120">
    <property type="entry name" value="Enolase-like C-terminal domain"/>
    <property type="match status" value="1"/>
</dbReference>